<comment type="similarity">
    <text evidence="1 6 7">Belongs to the peptidase S8 family.</text>
</comment>
<protein>
    <submittedName>
        <fullName evidence="10">Subtilisin family serine protease</fullName>
    </submittedName>
</protein>
<feature type="active site" description="Charge relay system" evidence="5 6">
    <location>
        <position position="269"/>
    </location>
</feature>
<dbReference type="InterPro" id="IPR022398">
    <property type="entry name" value="Peptidase_S8_His-AS"/>
</dbReference>
<dbReference type="InterPro" id="IPR023828">
    <property type="entry name" value="Peptidase_S8_Ser-AS"/>
</dbReference>
<accession>A0A562V9Q4</accession>
<dbReference type="GO" id="GO:0004252">
    <property type="term" value="F:serine-type endopeptidase activity"/>
    <property type="evidence" value="ECO:0007669"/>
    <property type="project" value="UniProtKB-UniRule"/>
</dbReference>
<dbReference type="InterPro" id="IPR000209">
    <property type="entry name" value="Peptidase_S8/S53_dom"/>
</dbReference>
<keyword evidence="3 6" id="KW-0378">Hydrolase</keyword>
<evidence type="ECO:0000256" key="1">
    <source>
        <dbReference type="ARBA" id="ARBA00011073"/>
    </source>
</evidence>
<reference evidence="10 11" key="1">
    <citation type="journal article" date="2013" name="Stand. Genomic Sci.">
        <title>Genomic Encyclopedia of Type Strains, Phase I: The one thousand microbial genomes (KMG-I) project.</title>
        <authorList>
            <person name="Kyrpides N.C."/>
            <person name="Woyke T."/>
            <person name="Eisen J.A."/>
            <person name="Garrity G."/>
            <person name="Lilburn T.G."/>
            <person name="Beck B.J."/>
            <person name="Whitman W.B."/>
            <person name="Hugenholtz P."/>
            <person name="Klenk H.P."/>
        </authorList>
    </citation>
    <scope>NUCLEOTIDE SEQUENCE [LARGE SCALE GENOMIC DNA]</scope>
    <source>
        <strain evidence="10 11">DSM 45044</strain>
    </source>
</reference>
<dbReference type="InterPro" id="IPR051048">
    <property type="entry name" value="Peptidase_S8/S53_subtilisin"/>
</dbReference>
<evidence type="ECO:0000256" key="4">
    <source>
        <dbReference type="ARBA" id="ARBA00022825"/>
    </source>
</evidence>
<feature type="domain" description="Peptidase S8/S53" evidence="9">
    <location>
        <begin position="228"/>
        <end position="491"/>
    </location>
</feature>
<dbReference type="PANTHER" id="PTHR43399:SF4">
    <property type="entry name" value="CELL WALL-ASSOCIATED PROTEASE"/>
    <property type="match status" value="1"/>
</dbReference>
<evidence type="ECO:0000256" key="5">
    <source>
        <dbReference type="PIRSR" id="PIRSR615500-1"/>
    </source>
</evidence>
<evidence type="ECO:0000313" key="10">
    <source>
        <dbReference type="EMBL" id="TWJ14592.1"/>
    </source>
</evidence>
<gene>
    <name evidence="10" type="ORF">LX16_0277</name>
</gene>
<dbReference type="Pfam" id="PF00082">
    <property type="entry name" value="Peptidase_S8"/>
    <property type="match status" value="1"/>
</dbReference>
<dbReference type="PROSITE" id="PS00137">
    <property type="entry name" value="SUBTILASE_HIS"/>
    <property type="match status" value="1"/>
</dbReference>
<organism evidence="10 11">
    <name type="scientific">Stackebrandtia albiflava</name>
    <dbReference type="NCBI Taxonomy" id="406432"/>
    <lineage>
        <taxon>Bacteria</taxon>
        <taxon>Bacillati</taxon>
        <taxon>Actinomycetota</taxon>
        <taxon>Actinomycetes</taxon>
        <taxon>Glycomycetales</taxon>
        <taxon>Glycomycetaceae</taxon>
        <taxon>Stackebrandtia</taxon>
    </lineage>
</organism>
<dbReference type="CDD" id="cd07487">
    <property type="entry name" value="Peptidases_S8_1"/>
    <property type="match status" value="1"/>
</dbReference>
<dbReference type="PROSITE" id="PS00138">
    <property type="entry name" value="SUBTILASE_SER"/>
    <property type="match status" value="1"/>
</dbReference>
<dbReference type="Gene3D" id="3.40.50.200">
    <property type="entry name" value="Peptidase S8/S53 domain"/>
    <property type="match status" value="1"/>
</dbReference>
<dbReference type="InterPro" id="IPR036852">
    <property type="entry name" value="Peptidase_S8/S53_dom_sf"/>
</dbReference>
<sequence>MTSRRGTGGLVRRVLRNPTGPAAVAVAGLVTGLLTAAVASPAHADPGASGHDHGDAVTITLITGDRVTVRADADDATPHIRPGEGREHIMFSVGRKGDGFYIVPSDAAPLIADGILDRRLFDVTALTGFGYHDAARDDIPLILGTVDTNVTATAGTHVRQRLDALDMIATEQPKDSAADFWETVTGDRPGTLATGVTEIRLDGKRRLLTDTSVDQIGAPEAWAAGYTGEGVTVGVLDSGVDTSHPDLVDRIAEARDFTGGDDPVDRHGHGTHVASIIAGTGAASDGRYTGVAPGAELLTGKVCDADGYCRDSDIIAGMEWAAQQGAAAVNLSLGWDDFPEIDPVEQAVADLTARYGTLFVIAAGNSGADRSVTSPGSATAALTVGAVDAEEALAEFSSRGPRVGDHAAKPDVTAPGVDITAARAAGTAMGTPVDDHYTTDSGTSMATPHVAGAVALLAQQHPEWTPAQLKGVLMGTASPNPELGAHEQGAGRVDSAAALSGRLHADPAGVSAGMVQWPHETGETIPVPVTYHNPTGDEVTLDLALPGGGGLFGLAADSVTVPAGGKATVEVRVTPAATDATGFLSTRLVATAEGVTITTPVHLTKEVESYDLTVRFRDGHGEPAEADVMLLPLDGDARSVGDYVSGEWSLRLTAGDYHLTGVVLTPRSDGADPALSMHSDPRLELTEDTTIVMDAARAAPVSMTAPRNGLTPQLTSVMTGRPGARFSTHGMWGSVFDGMATENLGDGTDPGVLTTVAAGWTGAAATDATWQAVVPVTGLPTGYRRDLLDADFAKIRSTYRAQGVDAEGYKSWIAQTDLGSDIVFHVPVGMPSTRNEFVFVAEEVEWGVEFGQFSTGTEEEIEYNEFDWHAGDYRPGETYRESWNTAMFGPSTHPDATHTERVGDELIVFTSMLSGHTARDGSDAMHTSGWTRLFRDDALVFEGDYAGHVRLAGLPAETADYRMVTKLSRDGGVSPFSTSILAEWAFTSAADAVSPLLSVRFAPRGLDMYNHVPANDRVRVPLSVVDSTGAIRDDAVVSVEVSFDGGATWETGTVRDGRLILDTPEGTGTVSLRATASTGDGSVTQTVIDAFGYR</sequence>
<dbReference type="AlphaFoldDB" id="A0A562V9Q4"/>
<evidence type="ECO:0000256" key="2">
    <source>
        <dbReference type="ARBA" id="ARBA00022670"/>
    </source>
</evidence>
<evidence type="ECO:0000256" key="3">
    <source>
        <dbReference type="ARBA" id="ARBA00022801"/>
    </source>
</evidence>
<evidence type="ECO:0000256" key="8">
    <source>
        <dbReference type="SAM" id="SignalP"/>
    </source>
</evidence>
<evidence type="ECO:0000256" key="7">
    <source>
        <dbReference type="RuleBase" id="RU003355"/>
    </source>
</evidence>
<dbReference type="Proteomes" id="UP000321617">
    <property type="component" value="Unassembled WGS sequence"/>
</dbReference>
<dbReference type="PANTHER" id="PTHR43399">
    <property type="entry name" value="SUBTILISIN-RELATED"/>
    <property type="match status" value="1"/>
</dbReference>
<evidence type="ECO:0000256" key="6">
    <source>
        <dbReference type="PROSITE-ProRule" id="PRU01240"/>
    </source>
</evidence>
<feature type="signal peptide" evidence="8">
    <location>
        <begin position="1"/>
        <end position="44"/>
    </location>
</feature>
<keyword evidence="2 6" id="KW-0645">Protease</keyword>
<keyword evidence="11" id="KW-1185">Reference proteome</keyword>
<name>A0A562V9Q4_9ACTN</name>
<feature type="active site" description="Charge relay system" evidence="5 6">
    <location>
        <position position="444"/>
    </location>
</feature>
<proteinExistence type="inferred from homology"/>
<evidence type="ECO:0000313" key="11">
    <source>
        <dbReference type="Proteomes" id="UP000321617"/>
    </source>
</evidence>
<dbReference type="PROSITE" id="PS51892">
    <property type="entry name" value="SUBTILASE"/>
    <property type="match status" value="1"/>
</dbReference>
<evidence type="ECO:0000259" key="9">
    <source>
        <dbReference type="Pfam" id="PF00082"/>
    </source>
</evidence>
<dbReference type="PROSITE" id="PS00136">
    <property type="entry name" value="SUBTILASE_ASP"/>
    <property type="match status" value="1"/>
</dbReference>
<keyword evidence="4 6" id="KW-0720">Serine protease</keyword>
<dbReference type="PRINTS" id="PR00723">
    <property type="entry name" value="SUBTILISIN"/>
</dbReference>
<dbReference type="OrthoDB" id="614750at2"/>
<feature type="chain" id="PRO_5021806262" evidence="8">
    <location>
        <begin position="45"/>
        <end position="1094"/>
    </location>
</feature>
<dbReference type="RefSeq" id="WP_147131867.1">
    <property type="nucleotide sequence ID" value="NZ_BAABIJ010000001.1"/>
</dbReference>
<dbReference type="GO" id="GO:0006508">
    <property type="term" value="P:proteolysis"/>
    <property type="evidence" value="ECO:0007669"/>
    <property type="project" value="UniProtKB-KW"/>
</dbReference>
<dbReference type="SUPFAM" id="SSF52743">
    <property type="entry name" value="Subtilisin-like"/>
    <property type="match status" value="1"/>
</dbReference>
<dbReference type="InterPro" id="IPR015500">
    <property type="entry name" value="Peptidase_S8_subtilisin-rel"/>
</dbReference>
<feature type="active site" description="Charge relay system" evidence="5 6">
    <location>
        <position position="237"/>
    </location>
</feature>
<comment type="caution">
    <text evidence="10">The sequence shown here is derived from an EMBL/GenBank/DDBJ whole genome shotgun (WGS) entry which is preliminary data.</text>
</comment>
<dbReference type="InterPro" id="IPR023827">
    <property type="entry name" value="Peptidase_S8_Asp-AS"/>
</dbReference>
<keyword evidence="8" id="KW-0732">Signal</keyword>
<dbReference type="EMBL" id="VLLL01000005">
    <property type="protein sequence ID" value="TWJ14592.1"/>
    <property type="molecule type" value="Genomic_DNA"/>
</dbReference>